<evidence type="ECO:0000313" key="3">
    <source>
        <dbReference type="Proteomes" id="UP000682877"/>
    </source>
</evidence>
<evidence type="ECO:0000256" key="1">
    <source>
        <dbReference type="SAM" id="MobiDB-lite"/>
    </source>
</evidence>
<feature type="region of interest" description="Disordered" evidence="1">
    <location>
        <begin position="55"/>
        <end position="193"/>
    </location>
</feature>
<feature type="compositionally biased region" description="Polar residues" evidence="1">
    <location>
        <begin position="155"/>
        <end position="164"/>
    </location>
</feature>
<feature type="compositionally biased region" description="Polar residues" evidence="1">
    <location>
        <begin position="122"/>
        <end position="139"/>
    </location>
</feature>
<dbReference type="Proteomes" id="UP000682877">
    <property type="component" value="Chromosome 4"/>
</dbReference>
<gene>
    <name evidence="2" type="ORF">AARE701A_LOCUS9770</name>
</gene>
<feature type="compositionally biased region" description="Polar residues" evidence="1">
    <location>
        <begin position="55"/>
        <end position="73"/>
    </location>
</feature>
<reference evidence="2" key="1">
    <citation type="submission" date="2021-01" db="EMBL/GenBank/DDBJ databases">
        <authorList>
            <person name="Bezrukov I."/>
        </authorList>
    </citation>
    <scope>NUCLEOTIDE SEQUENCE</scope>
</reference>
<evidence type="ECO:0000313" key="2">
    <source>
        <dbReference type="EMBL" id="CAE6013126.1"/>
    </source>
</evidence>
<keyword evidence="3" id="KW-1185">Reference proteome</keyword>
<dbReference type="AlphaFoldDB" id="A0A8S2A8Y2"/>
<dbReference type="EMBL" id="LR999454">
    <property type="protein sequence ID" value="CAE6013126.1"/>
    <property type="molecule type" value="Genomic_DNA"/>
</dbReference>
<proteinExistence type="predicted"/>
<feature type="compositionally biased region" description="Basic and acidic residues" evidence="1">
    <location>
        <begin position="165"/>
        <end position="181"/>
    </location>
</feature>
<sequence length="193" mass="21865">MADSLWDDLQYFNLGCDDPKLFIPQHTYVDAIERNRVKLIARLLNTRSQSLQAVVSSLPRSNHNSPSQNSDNSFPAPLTPSPRLDSPPQNLEEFAATYPQFHTSSLEGFQQSDYPIPRTATWRRQPSTRSTISPNTTEGITPRMPSRFEVGVSSKRPNSHFTNSNDDRKQKTKVKTKDQDTQKGGILKPPKKR</sequence>
<organism evidence="2 3">
    <name type="scientific">Arabidopsis arenosa</name>
    <name type="common">Sand rock-cress</name>
    <name type="synonym">Cardaminopsis arenosa</name>
    <dbReference type="NCBI Taxonomy" id="38785"/>
    <lineage>
        <taxon>Eukaryota</taxon>
        <taxon>Viridiplantae</taxon>
        <taxon>Streptophyta</taxon>
        <taxon>Embryophyta</taxon>
        <taxon>Tracheophyta</taxon>
        <taxon>Spermatophyta</taxon>
        <taxon>Magnoliopsida</taxon>
        <taxon>eudicotyledons</taxon>
        <taxon>Gunneridae</taxon>
        <taxon>Pentapetalae</taxon>
        <taxon>rosids</taxon>
        <taxon>malvids</taxon>
        <taxon>Brassicales</taxon>
        <taxon>Brassicaceae</taxon>
        <taxon>Camelineae</taxon>
        <taxon>Arabidopsis</taxon>
    </lineage>
</organism>
<protein>
    <submittedName>
        <fullName evidence="2">Uncharacterized protein</fullName>
    </submittedName>
</protein>
<feature type="compositionally biased region" description="Polar residues" evidence="1">
    <location>
        <begin position="100"/>
        <end position="113"/>
    </location>
</feature>
<name>A0A8S2A8Y2_ARAAE</name>
<accession>A0A8S2A8Y2</accession>